<sequence length="46" mass="4992">MLSPFGIIPGDCALHHTLPRTAPRLVRPTDTPTAWVQFGQVGEIPP</sequence>
<organism evidence="1 2">
    <name type="scientific">Streptomyces filamentosus NRRL 15998</name>
    <dbReference type="NCBI Taxonomy" id="457431"/>
    <lineage>
        <taxon>Bacteria</taxon>
        <taxon>Bacillati</taxon>
        <taxon>Actinomycetota</taxon>
        <taxon>Actinomycetes</taxon>
        <taxon>Kitasatosporales</taxon>
        <taxon>Streptomycetaceae</taxon>
        <taxon>Streptomyces</taxon>
    </lineage>
</organism>
<dbReference type="AlphaFoldDB" id="D6AMI3"/>
<evidence type="ECO:0000313" key="2">
    <source>
        <dbReference type="Proteomes" id="UP000003986"/>
    </source>
</evidence>
<name>D6AMI3_STRFL</name>
<reference evidence="2" key="2">
    <citation type="submission" date="2008-12" db="EMBL/GenBank/DDBJ databases">
        <title>Annotation of Streptomyces roseosporus strain NRRL 15998.</title>
        <authorList>
            <consortium name="The Broad Institute Genome Sequencing Platform"/>
            <consortium name="Broad Institute Microbial Sequencing Center"/>
            <person name="Fischbach M."/>
            <person name="Ward D."/>
            <person name="Young S."/>
            <person name="Kodira C.D."/>
            <person name="Zeng Q."/>
            <person name="Koehrsen M."/>
            <person name="Godfrey P."/>
            <person name="Alvarado L."/>
            <person name="Berlin A.M."/>
            <person name="Borenstein D."/>
            <person name="Chen Z."/>
            <person name="Engels R."/>
            <person name="Freedman E."/>
            <person name="Gellesch M."/>
            <person name="Goldberg J."/>
            <person name="Griggs A."/>
            <person name="Gujja S."/>
            <person name="Heiman D.I."/>
            <person name="Hepburn T.A."/>
            <person name="Howarth C."/>
            <person name="Jen D."/>
            <person name="Larson L."/>
            <person name="Lewis B."/>
            <person name="Mehta T."/>
            <person name="Park D."/>
            <person name="Pearson M."/>
            <person name="Roberts A."/>
            <person name="Saif S."/>
            <person name="Shea T.D."/>
            <person name="Shenoy N."/>
            <person name="Sisk P."/>
            <person name="Stolte C."/>
            <person name="Sykes S.N."/>
            <person name="Walk T."/>
            <person name="White J."/>
            <person name="Yandava C."/>
            <person name="Straight P."/>
            <person name="Clardy J."/>
            <person name="Hung D."/>
            <person name="Kolter R."/>
            <person name="Mekalanos J."/>
            <person name="Walker S."/>
            <person name="Walsh C.T."/>
            <person name="Wieland B.L.C."/>
            <person name="Ilzarbe M."/>
            <person name="Galagan J."/>
            <person name="Nusbaum C."/>
            <person name="Birren B."/>
        </authorList>
    </citation>
    <scope>NUCLEOTIDE SEQUENCE [LARGE SCALE GENOMIC DNA]</scope>
    <source>
        <strain evidence="2">NRRL 15998</strain>
    </source>
</reference>
<proteinExistence type="predicted"/>
<dbReference type="Proteomes" id="UP000003986">
    <property type="component" value="Unassembled WGS sequence"/>
</dbReference>
<gene>
    <name evidence="1" type="ORF">SSGG_04892</name>
</gene>
<evidence type="ECO:0000313" key="1">
    <source>
        <dbReference type="EMBL" id="EFE77525.2"/>
    </source>
</evidence>
<accession>D6AMI3</accession>
<protein>
    <submittedName>
        <fullName evidence="1">Predicted protein</fullName>
    </submittedName>
</protein>
<dbReference type="EMBL" id="DS999644">
    <property type="protein sequence ID" value="EFE77525.2"/>
    <property type="molecule type" value="Genomic_DNA"/>
</dbReference>
<reference evidence="2" key="1">
    <citation type="submission" date="2008-10" db="EMBL/GenBank/DDBJ databases">
        <authorList>
            <person name="Molnar K."/>
        </authorList>
    </citation>
    <scope>NUCLEOTIDE SEQUENCE [LARGE SCALE GENOMIC DNA]</scope>
    <source>
        <strain evidence="2">NRRL 15998</strain>
    </source>
</reference>